<feature type="transmembrane region" description="Helical" evidence="1">
    <location>
        <begin position="30"/>
        <end position="47"/>
    </location>
</feature>
<gene>
    <name evidence="2" type="ORF">B4110_1309</name>
</gene>
<evidence type="ECO:0000313" key="3">
    <source>
        <dbReference type="Proteomes" id="UP000075324"/>
    </source>
</evidence>
<evidence type="ECO:0000313" key="2">
    <source>
        <dbReference type="EMBL" id="KYD29739.1"/>
    </source>
</evidence>
<dbReference type="Proteomes" id="UP000075324">
    <property type="component" value="Unassembled WGS sequence"/>
</dbReference>
<protein>
    <submittedName>
        <fullName evidence="2">Uncharacterized protein</fullName>
    </submittedName>
</protein>
<reference evidence="2 3" key="1">
    <citation type="submission" date="2016-01" db="EMBL/GenBank/DDBJ databases">
        <title>Draft Genome Sequences of Seven Thermophilic Sporeformers Isolated from Foods.</title>
        <authorList>
            <person name="Berendsen E.M."/>
            <person name="Wells-Bennik M.H."/>
            <person name="Krawcyk A.O."/>
            <person name="De Jong A."/>
            <person name="Holsappel S."/>
            <person name="Eijlander R.T."/>
            <person name="Kuipers O.P."/>
        </authorList>
    </citation>
    <scope>NUCLEOTIDE SEQUENCE [LARGE SCALE GENOMIC DNA]</scope>
    <source>
        <strain evidence="2 3">B4110</strain>
    </source>
</reference>
<dbReference type="AlphaFoldDB" id="A0A150MZ52"/>
<keyword evidence="1" id="KW-0472">Membrane</keyword>
<proteinExistence type="predicted"/>
<organism evidence="2 3">
    <name type="scientific">Parageobacillus toebii</name>
    <dbReference type="NCBI Taxonomy" id="153151"/>
    <lineage>
        <taxon>Bacteria</taxon>
        <taxon>Bacillati</taxon>
        <taxon>Bacillota</taxon>
        <taxon>Bacilli</taxon>
        <taxon>Bacillales</taxon>
        <taxon>Anoxybacillaceae</taxon>
        <taxon>Parageobacillus</taxon>
    </lineage>
</organism>
<accession>A0A150MZ52</accession>
<name>A0A150MZ52_9BACL</name>
<feature type="transmembrane region" description="Helical" evidence="1">
    <location>
        <begin position="7"/>
        <end position="24"/>
    </location>
</feature>
<comment type="caution">
    <text evidence="2">The sequence shown here is derived from an EMBL/GenBank/DDBJ whole genome shotgun (WGS) entry which is preliminary data.</text>
</comment>
<dbReference type="EMBL" id="LQYW01000062">
    <property type="protein sequence ID" value="KYD29739.1"/>
    <property type="molecule type" value="Genomic_DNA"/>
</dbReference>
<evidence type="ECO:0000256" key="1">
    <source>
        <dbReference type="SAM" id="Phobius"/>
    </source>
</evidence>
<keyword evidence="1" id="KW-1133">Transmembrane helix</keyword>
<keyword evidence="1" id="KW-0812">Transmembrane</keyword>
<sequence length="80" mass="9582">MKEYVTFLLQMIIWSSFSLIEWLSGRDRPFFKGMMLCVFLYIAFLLARKIGLRTRKALWTTTLTAAMYFTCQHFVWEALQ</sequence>
<dbReference type="RefSeq" id="WP_015863299.1">
    <property type="nucleotide sequence ID" value="NZ_CP133588.1"/>
</dbReference>
<dbReference type="PATRIC" id="fig|153151.4.peg.3697"/>